<protein>
    <submittedName>
        <fullName evidence="4">Glutathione S-transferase</fullName>
    </submittedName>
</protein>
<organism evidence="4 5">
    <name type="scientific">Metapseudomonas lalkuanensis</name>
    <dbReference type="NCBI Taxonomy" id="2604832"/>
    <lineage>
        <taxon>Bacteria</taxon>
        <taxon>Pseudomonadati</taxon>
        <taxon>Pseudomonadota</taxon>
        <taxon>Gammaproteobacteria</taxon>
        <taxon>Pseudomonadales</taxon>
        <taxon>Pseudomonadaceae</taxon>
        <taxon>Metapseudomonas</taxon>
    </lineage>
</organism>
<dbReference type="InterPro" id="IPR036282">
    <property type="entry name" value="Glutathione-S-Trfase_C_sf"/>
</dbReference>
<evidence type="ECO:0000313" key="5">
    <source>
        <dbReference type="Proteomes" id="UP000327179"/>
    </source>
</evidence>
<dbReference type="PROSITE" id="PS50405">
    <property type="entry name" value="GST_CTER"/>
    <property type="match status" value="1"/>
</dbReference>
<dbReference type="Proteomes" id="UP000327179">
    <property type="component" value="Chromosome"/>
</dbReference>
<feature type="domain" description="GST C-terminal" evidence="3">
    <location>
        <begin position="86"/>
        <end position="206"/>
    </location>
</feature>
<dbReference type="InterPro" id="IPR036249">
    <property type="entry name" value="Thioredoxin-like_sf"/>
</dbReference>
<gene>
    <name evidence="4" type="ORF">FXN65_13440</name>
</gene>
<keyword evidence="4" id="KW-0808">Transferase</keyword>
<name>A0A5J6QVK5_9GAMM</name>
<dbReference type="SFLD" id="SFLDG00358">
    <property type="entry name" value="Main_(cytGST)"/>
    <property type="match status" value="1"/>
</dbReference>
<evidence type="ECO:0000259" key="2">
    <source>
        <dbReference type="PROSITE" id="PS50404"/>
    </source>
</evidence>
<dbReference type="SFLD" id="SFLDS00019">
    <property type="entry name" value="Glutathione_Transferase_(cytos"/>
    <property type="match status" value="1"/>
</dbReference>
<dbReference type="PANTHER" id="PTHR44051:SF2">
    <property type="entry name" value="HYPOTHETICAL GLUTATHIONE S-TRANSFERASE LIKE PROTEIN"/>
    <property type="match status" value="1"/>
</dbReference>
<dbReference type="PROSITE" id="PS50404">
    <property type="entry name" value="GST_NTER"/>
    <property type="match status" value="1"/>
</dbReference>
<dbReference type="InterPro" id="IPR004045">
    <property type="entry name" value="Glutathione_S-Trfase_N"/>
</dbReference>
<evidence type="ECO:0000256" key="1">
    <source>
        <dbReference type="RuleBase" id="RU003494"/>
    </source>
</evidence>
<comment type="similarity">
    <text evidence="1">Belongs to the GST superfamily.</text>
</comment>
<dbReference type="SFLD" id="SFLDG01151">
    <property type="entry name" value="Main.2:_Nu-like"/>
    <property type="match status" value="1"/>
</dbReference>
<dbReference type="Gene3D" id="1.20.1050.10">
    <property type="match status" value="1"/>
</dbReference>
<dbReference type="InterPro" id="IPR010987">
    <property type="entry name" value="Glutathione-S-Trfase_C-like"/>
</dbReference>
<dbReference type="KEGG" id="plal:FXN65_13440"/>
<sequence>MKLYHHPLSGHSHRALLALSLLGVRYELVYIDLKTKQQKSPEFLKMNPFGQIPVLDDEGTIITDSNAILVYLAAKYDVASRWIPRDPKGAARVQVWFSVAAGQLAFGPAAARRVTVFGAVLDTQDAIARSHTLLTLMNSELDGRSFLVGDSATFADVAIYSYIVNAPEGNVSLSDYPNVQAWLARVEALPGFVPFNTTAAGLRTTA</sequence>
<reference evidence="4 5" key="1">
    <citation type="submission" date="2019-08" db="EMBL/GenBank/DDBJ databases">
        <title>Whole-genome Sequencing of e-waste polymer degrading bacterium Pseudomonas sp. strain PE08.</title>
        <authorList>
            <person name="Kirdat K."/>
            <person name="Debbarma P."/>
            <person name="Narawade N."/>
            <person name="Suyal D."/>
            <person name="Thorat V."/>
            <person name="Shouche Y."/>
            <person name="Goel R."/>
            <person name="Yadav A."/>
        </authorList>
    </citation>
    <scope>NUCLEOTIDE SEQUENCE [LARGE SCALE GENOMIC DNA]</scope>
    <source>
        <strain evidence="4 5">PE08</strain>
    </source>
</reference>
<dbReference type="SUPFAM" id="SSF47616">
    <property type="entry name" value="GST C-terminal domain-like"/>
    <property type="match status" value="1"/>
</dbReference>
<dbReference type="InterPro" id="IPR004046">
    <property type="entry name" value="GST_C"/>
</dbReference>
<dbReference type="InterPro" id="IPR040079">
    <property type="entry name" value="Glutathione_S-Trfase"/>
</dbReference>
<dbReference type="Pfam" id="PF00043">
    <property type="entry name" value="GST_C"/>
    <property type="match status" value="1"/>
</dbReference>
<dbReference type="Gene3D" id="3.40.30.10">
    <property type="entry name" value="Glutaredoxin"/>
    <property type="match status" value="1"/>
</dbReference>
<proteinExistence type="inferred from homology"/>
<dbReference type="PANTHER" id="PTHR44051">
    <property type="entry name" value="GLUTATHIONE S-TRANSFERASE-RELATED"/>
    <property type="match status" value="1"/>
</dbReference>
<dbReference type="AlphaFoldDB" id="A0A5J6QVK5"/>
<dbReference type="CDD" id="cd03206">
    <property type="entry name" value="GST_C_7"/>
    <property type="match status" value="1"/>
</dbReference>
<dbReference type="CDD" id="cd03056">
    <property type="entry name" value="GST_N_4"/>
    <property type="match status" value="1"/>
</dbReference>
<dbReference type="Pfam" id="PF02798">
    <property type="entry name" value="GST_N"/>
    <property type="match status" value="1"/>
</dbReference>
<accession>A0A5J6QVK5</accession>
<dbReference type="EMBL" id="CP043311">
    <property type="protein sequence ID" value="QEY65782.1"/>
    <property type="molecule type" value="Genomic_DNA"/>
</dbReference>
<evidence type="ECO:0000313" key="4">
    <source>
        <dbReference type="EMBL" id="QEY65782.1"/>
    </source>
</evidence>
<keyword evidence="5" id="KW-1185">Reference proteome</keyword>
<evidence type="ECO:0000259" key="3">
    <source>
        <dbReference type="PROSITE" id="PS50405"/>
    </source>
</evidence>
<feature type="domain" description="GST N-terminal" evidence="2">
    <location>
        <begin position="1"/>
        <end position="80"/>
    </location>
</feature>
<dbReference type="SUPFAM" id="SSF52833">
    <property type="entry name" value="Thioredoxin-like"/>
    <property type="match status" value="1"/>
</dbReference>
<dbReference type="GO" id="GO:0016740">
    <property type="term" value="F:transferase activity"/>
    <property type="evidence" value="ECO:0007669"/>
    <property type="project" value="UniProtKB-KW"/>
</dbReference>